<gene>
    <name evidence="2" type="ORF">H9754_13455</name>
</gene>
<dbReference type="EMBL" id="DWWD01000048">
    <property type="protein sequence ID" value="HJC51555.1"/>
    <property type="molecule type" value="Genomic_DNA"/>
</dbReference>
<dbReference type="AlphaFoldDB" id="A0A9D2TAY0"/>
<dbReference type="Proteomes" id="UP000823904">
    <property type="component" value="Unassembled WGS sequence"/>
</dbReference>
<reference evidence="2" key="1">
    <citation type="journal article" date="2021" name="PeerJ">
        <title>Extensive microbial diversity within the chicken gut microbiome revealed by metagenomics and culture.</title>
        <authorList>
            <person name="Gilroy R."/>
            <person name="Ravi A."/>
            <person name="Getino M."/>
            <person name="Pursley I."/>
            <person name="Horton D.L."/>
            <person name="Alikhan N.F."/>
            <person name="Baker D."/>
            <person name="Gharbi K."/>
            <person name="Hall N."/>
            <person name="Watson M."/>
            <person name="Adriaenssens E.M."/>
            <person name="Foster-Nyarko E."/>
            <person name="Jarju S."/>
            <person name="Secka A."/>
            <person name="Antonio M."/>
            <person name="Oren A."/>
            <person name="Chaudhuri R.R."/>
            <person name="La Ragione R."/>
            <person name="Hildebrand F."/>
            <person name="Pallen M.J."/>
        </authorList>
    </citation>
    <scope>NUCLEOTIDE SEQUENCE</scope>
    <source>
        <strain evidence="2">ChiSjej3B21-8574</strain>
    </source>
</reference>
<feature type="chain" id="PRO_5038439796" description="DUF5105 domain-containing protein" evidence="1">
    <location>
        <begin position="21"/>
        <end position="219"/>
    </location>
</feature>
<sequence length="219" mass="24446">MLKRTAAGACLLMVAFMVCSCGLGSSEEAENPEKTMEALYQLVVCQDISEITKLGIDQAEAQETLDEYRSSMTSAIQEEFKKADFSISQSQASDILDEISGSLKKLDHKVSLKKRDGKEATVEVSSQYIEYRDLFKKASDETVNELKSRHVEELSGAKDLLVENIKDSFQNAEASKDMHSVTFQLKCEKIKSGENKVYIFFPEDAEETGAQLMKLVTNK</sequence>
<evidence type="ECO:0000313" key="3">
    <source>
        <dbReference type="Proteomes" id="UP000823904"/>
    </source>
</evidence>
<accession>A0A9D2TAY0</accession>
<name>A0A9D2TAY0_9FIRM</name>
<organism evidence="2 3">
    <name type="scientific">Candidatus Anaerostipes avistercoris</name>
    <dbReference type="NCBI Taxonomy" id="2838462"/>
    <lineage>
        <taxon>Bacteria</taxon>
        <taxon>Bacillati</taxon>
        <taxon>Bacillota</taxon>
        <taxon>Clostridia</taxon>
        <taxon>Lachnospirales</taxon>
        <taxon>Lachnospiraceae</taxon>
        <taxon>Anaerostipes</taxon>
    </lineage>
</organism>
<proteinExistence type="predicted"/>
<evidence type="ECO:0008006" key="4">
    <source>
        <dbReference type="Google" id="ProtNLM"/>
    </source>
</evidence>
<dbReference type="PROSITE" id="PS51257">
    <property type="entry name" value="PROKAR_LIPOPROTEIN"/>
    <property type="match status" value="1"/>
</dbReference>
<protein>
    <recommendedName>
        <fullName evidence="4">DUF5105 domain-containing protein</fullName>
    </recommendedName>
</protein>
<evidence type="ECO:0000256" key="1">
    <source>
        <dbReference type="SAM" id="SignalP"/>
    </source>
</evidence>
<evidence type="ECO:0000313" key="2">
    <source>
        <dbReference type="EMBL" id="HJC51555.1"/>
    </source>
</evidence>
<comment type="caution">
    <text evidence="2">The sequence shown here is derived from an EMBL/GenBank/DDBJ whole genome shotgun (WGS) entry which is preliminary data.</text>
</comment>
<reference evidence="2" key="2">
    <citation type="submission" date="2021-04" db="EMBL/GenBank/DDBJ databases">
        <authorList>
            <person name="Gilroy R."/>
        </authorList>
    </citation>
    <scope>NUCLEOTIDE SEQUENCE</scope>
    <source>
        <strain evidence="2">ChiSjej3B21-8574</strain>
    </source>
</reference>
<keyword evidence="1" id="KW-0732">Signal</keyword>
<feature type="signal peptide" evidence="1">
    <location>
        <begin position="1"/>
        <end position="20"/>
    </location>
</feature>